<dbReference type="InterPro" id="IPR002641">
    <property type="entry name" value="PNPLA_dom"/>
</dbReference>
<keyword evidence="5" id="KW-1185">Reference proteome</keyword>
<dbReference type="EMBL" id="JAGIOC010000001">
    <property type="protein sequence ID" value="MBP2408997.1"/>
    <property type="molecule type" value="Genomic_DNA"/>
</dbReference>
<dbReference type="Proteomes" id="UP000698222">
    <property type="component" value="Unassembled WGS sequence"/>
</dbReference>
<dbReference type="RefSeq" id="WP_209890282.1">
    <property type="nucleotide sequence ID" value="NZ_BAAAJV010000012.1"/>
</dbReference>
<dbReference type="PROSITE" id="PS51635">
    <property type="entry name" value="PNPLA"/>
    <property type="match status" value="1"/>
</dbReference>
<dbReference type="InterPro" id="IPR052580">
    <property type="entry name" value="Lipid_Hydrolase"/>
</dbReference>
<sequence length="350" mass="38662">MPTAQPSTRPGAPGTQRIDLVLEGGGVKGIALAGAIEVLEERGYRINRIAGSSAGAIAGALSTAGISGETMVKILRATDYERFQDGPWYTRFLLGKALSILLHNGIYRGDHLTQWLQEQLTTYGRPGGTGTFADLLYRDPDPELDLQDGTQYRLVLTASDLSAGRLRFLPEDAYDFGTPPAQLRVLDAVRASVSIPVFFRPVRWRTKKGRPAWLVDGGLLSNFPVSVFDRPEGQVPRWPTVGIKLSARPEKNLGVVNKITGPLSFAKAVVDTVTGFYDRMHIESSHSRARTIFVDTEAVRPTEFDLSDEDQEMLYRKGREAAAEFLDGDGDRPGWDFPRYVREYRSASQT</sequence>
<dbReference type="Gene3D" id="3.40.1090.10">
    <property type="entry name" value="Cytosolic phospholipase A2 catalytic domain"/>
    <property type="match status" value="1"/>
</dbReference>
<evidence type="ECO:0000313" key="4">
    <source>
        <dbReference type="EMBL" id="MBP2408997.1"/>
    </source>
</evidence>
<feature type="active site" description="Proton acceptor" evidence="2">
    <location>
        <position position="216"/>
    </location>
</feature>
<name>A0ABS4YJM8_9MICO</name>
<dbReference type="PANTHER" id="PTHR46394">
    <property type="entry name" value="ANNEXIN"/>
    <property type="match status" value="1"/>
</dbReference>
<proteinExistence type="predicted"/>
<reference evidence="4 5" key="1">
    <citation type="submission" date="2021-03" db="EMBL/GenBank/DDBJ databases">
        <title>Sequencing the genomes of 1000 actinobacteria strains.</title>
        <authorList>
            <person name="Klenk H.-P."/>
        </authorList>
    </citation>
    <scope>NUCLEOTIDE SEQUENCE [LARGE SCALE GENOMIC DNA]</scope>
    <source>
        <strain evidence="4 5">DSM 14564</strain>
    </source>
</reference>
<feature type="short sequence motif" description="DGA/G" evidence="2">
    <location>
        <begin position="216"/>
        <end position="218"/>
    </location>
</feature>
<feature type="domain" description="PNPLA" evidence="3">
    <location>
        <begin position="20"/>
        <end position="229"/>
    </location>
</feature>
<protein>
    <submittedName>
        <fullName evidence="4">NTE family protein</fullName>
    </submittedName>
</protein>
<feature type="short sequence motif" description="GXGXXG" evidence="2">
    <location>
        <begin position="24"/>
        <end position="29"/>
    </location>
</feature>
<evidence type="ECO:0000256" key="1">
    <source>
        <dbReference type="ARBA" id="ARBA00023098"/>
    </source>
</evidence>
<feature type="active site" description="Nucleophile" evidence="2">
    <location>
        <position position="53"/>
    </location>
</feature>
<evidence type="ECO:0000259" key="3">
    <source>
        <dbReference type="PROSITE" id="PS51635"/>
    </source>
</evidence>
<keyword evidence="1 2" id="KW-0443">Lipid metabolism</keyword>
<organism evidence="4 5">
    <name type="scientific">Brachybacterium fresconis</name>
    <dbReference type="NCBI Taxonomy" id="173363"/>
    <lineage>
        <taxon>Bacteria</taxon>
        <taxon>Bacillati</taxon>
        <taxon>Actinomycetota</taxon>
        <taxon>Actinomycetes</taxon>
        <taxon>Micrococcales</taxon>
        <taxon>Dermabacteraceae</taxon>
        <taxon>Brachybacterium</taxon>
    </lineage>
</organism>
<dbReference type="CDD" id="cd07207">
    <property type="entry name" value="Pat_ExoU_VipD_like"/>
    <property type="match status" value="1"/>
</dbReference>
<evidence type="ECO:0000313" key="5">
    <source>
        <dbReference type="Proteomes" id="UP000698222"/>
    </source>
</evidence>
<gene>
    <name evidence="4" type="ORF">JOF44_001900</name>
</gene>
<feature type="short sequence motif" description="GXSXG" evidence="2">
    <location>
        <begin position="51"/>
        <end position="55"/>
    </location>
</feature>
<dbReference type="InterPro" id="IPR016035">
    <property type="entry name" value="Acyl_Trfase/lysoPLipase"/>
</dbReference>
<dbReference type="PANTHER" id="PTHR46394:SF1">
    <property type="entry name" value="PNPLA DOMAIN-CONTAINING PROTEIN"/>
    <property type="match status" value="1"/>
</dbReference>
<dbReference type="Pfam" id="PF01734">
    <property type="entry name" value="Patatin"/>
    <property type="match status" value="1"/>
</dbReference>
<evidence type="ECO:0000256" key="2">
    <source>
        <dbReference type="PROSITE-ProRule" id="PRU01161"/>
    </source>
</evidence>
<dbReference type="SUPFAM" id="SSF52151">
    <property type="entry name" value="FabD/lysophospholipase-like"/>
    <property type="match status" value="1"/>
</dbReference>
<keyword evidence="2" id="KW-0378">Hydrolase</keyword>
<keyword evidence="2" id="KW-0442">Lipid degradation</keyword>
<accession>A0ABS4YJM8</accession>
<comment type="caution">
    <text evidence="4">The sequence shown here is derived from an EMBL/GenBank/DDBJ whole genome shotgun (WGS) entry which is preliminary data.</text>
</comment>